<proteinExistence type="predicted"/>
<evidence type="ECO:0000313" key="2">
    <source>
        <dbReference type="EMBL" id="GBN76530.1"/>
    </source>
</evidence>
<gene>
    <name evidence="1" type="ORF">AVEN_147690_1</name>
    <name evidence="2" type="ORF">AVEN_155127_1</name>
</gene>
<accession>A0A4Y2MDD8</accession>
<comment type="caution">
    <text evidence="1">The sequence shown here is derived from an EMBL/GenBank/DDBJ whole genome shotgun (WGS) entry which is preliminary data.</text>
</comment>
<evidence type="ECO:0000313" key="1">
    <source>
        <dbReference type="EMBL" id="GBN24400.1"/>
    </source>
</evidence>
<protein>
    <submittedName>
        <fullName evidence="1">Uncharacterized protein</fullName>
    </submittedName>
</protein>
<reference evidence="1 3" key="1">
    <citation type="journal article" date="2019" name="Sci. Rep.">
        <title>Orb-weaving spider Araneus ventricosus genome elucidates the spidroin gene catalogue.</title>
        <authorList>
            <person name="Kono N."/>
            <person name="Nakamura H."/>
            <person name="Ohtoshi R."/>
            <person name="Moran D.A.P."/>
            <person name="Shinohara A."/>
            <person name="Yoshida Y."/>
            <person name="Fujiwara M."/>
            <person name="Mori M."/>
            <person name="Tomita M."/>
            <person name="Arakawa K."/>
        </authorList>
    </citation>
    <scope>NUCLEOTIDE SEQUENCE [LARGE SCALE GENOMIC DNA]</scope>
</reference>
<sequence>MAYYTKNISLSLVERIRQSVVKQQSIVPSDSLVQSEPSKLTIVLCSRTVRLYASGSARSILGSESESGETRCFKCSAVHVGSVHFKSTVEDQKYSGAAYKFGERSPLGCSLRRLIAVQNCEIHPTVALVELRSLTLIDLNYTYLCVLTITQS</sequence>
<dbReference type="Proteomes" id="UP000499080">
    <property type="component" value="Unassembled WGS sequence"/>
</dbReference>
<keyword evidence="3" id="KW-1185">Reference proteome</keyword>
<dbReference type="EMBL" id="BGPR01145857">
    <property type="protein sequence ID" value="GBN76530.1"/>
    <property type="molecule type" value="Genomic_DNA"/>
</dbReference>
<name>A0A4Y2MDD8_ARAVE</name>
<dbReference type="EMBL" id="BGPR01007114">
    <property type="protein sequence ID" value="GBN24400.1"/>
    <property type="molecule type" value="Genomic_DNA"/>
</dbReference>
<evidence type="ECO:0000313" key="3">
    <source>
        <dbReference type="Proteomes" id="UP000499080"/>
    </source>
</evidence>
<organism evidence="1 3">
    <name type="scientific">Araneus ventricosus</name>
    <name type="common">Orbweaver spider</name>
    <name type="synonym">Epeira ventricosa</name>
    <dbReference type="NCBI Taxonomy" id="182803"/>
    <lineage>
        <taxon>Eukaryota</taxon>
        <taxon>Metazoa</taxon>
        <taxon>Ecdysozoa</taxon>
        <taxon>Arthropoda</taxon>
        <taxon>Chelicerata</taxon>
        <taxon>Arachnida</taxon>
        <taxon>Araneae</taxon>
        <taxon>Araneomorphae</taxon>
        <taxon>Entelegynae</taxon>
        <taxon>Araneoidea</taxon>
        <taxon>Araneidae</taxon>
        <taxon>Araneus</taxon>
    </lineage>
</organism>
<dbReference type="AlphaFoldDB" id="A0A4Y2MDD8"/>